<evidence type="ECO:0000256" key="4">
    <source>
        <dbReference type="ARBA" id="ARBA00022692"/>
    </source>
</evidence>
<dbReference type="AlphaFoldDB" id="A0A2U2XC52"/>
<feature type="transmembrane region" description="Helical" evidence="7">
    <location>
        <begin position="78"/>
        <end position="96"/>
    </location>
</feature>
<keyword evidence="4 7" id="KW-0812">Transmembrane</keyword>
<evidence type="ECO:0000256" key="2">
    <source>
        <dbReference type="ARBA" id="ARBA00006679"/>
    </source>
</evidence>
<evidence type="ECO:0000313" key="8">
    <source>
        <dbReference type="EMBL" id="PWH85358.1"/>
    </source>
</evidence>
<dbReference type="EMBL" id="QFRJ01000007">
    <property type="protein sequence ID" value="PWH85358.1"/>
    <property type="molecule type" value="Genomic_DNA"/>
</dbReference>
<keyword evidence="6 7" id="KW-0472">Membrane</keyword>
<feature type="transmembrane region" description="Helical" evidence="7">
    <location>
        <begin position="108"/>
        <end position="126"/>
    </location>
</feature>
<sequence length="136" mass="14843">MFKNNTQLKDIGLLILRVSLGLGMLLGHGLSKWSKLIEGGEIQFADPFGVGMTASLVLAVFAEVFCSALLVFGLLTRLTLIPLIVTMAVAVFYIHFSEGFAGFERAFLYLMGYITLFVAGPGKYAVDSLVNLKFKK</sequence>
<dbReference type="GO" id="GO:0005886">
    <property type="term" value="C:plasma membrane"/>
    <property type="evidence" value="ECO:0007669"/>
    <property type="project" value="UniProtKB-SubCell"/>
</dbReference>
<proteinExistence type="inferred from homology"/>
<accession>A0A2U2XC52</accession>
<dbReference type="InterPro" id="IPR032808">
    <property type="entry name" value="DoxX"/>
</dbReference>
<evidence type="ECO:0000256" key="3">
    <source>
        <dbReference type="ARBA" id="ARBA00022475"/>
    </source>
</evidence>
<keyword evidence="9" id="KW-1185">Reference proteome</keyword>
<reference evidence="8 9" key="2">
    <citation type="submission" date="2018-05" db="EMBL/GenBank/DDBJ databases">
        <authorList>
            <person name="Lanie J.A."/>
            <person name="Ng W.-L."/>
            <person name="Kazmierczak K.M."/>
            <person name="Andrzejewski T.M."/>
            <person name="Davidsen T.M."/>
            <person name="Wayne K.J."/>
            <person name="Tettelin H."/>
            <person name="Glass J.I."/>
            <person name="Rusch D."/>
            <person name="Podicherti R."/>
            <person name="Tsui H.-C.T."/>
            <person name="Winkler M.E."/>
        </authorList>
    </citation>
    <scope>NUCLEOTIDE SEQUENCE [LARGE SCALE GENOMIC DNA]</scope>
    <source>
        <strain evidence="8 9">C305</strain>
    </source>
</reference>
<organism evidence="8 9">
    <name type="scientific">Brumimicrobium oceani</name>
    <dbReference type="NCBI Taxonomy" id="2100725"/>
    <lineage>
        <taxon>Bacteria</taxon>
        <taxon>Pseudomonadati</taxon>
        <taxon>Bacteroidota</taxon>
        <taxon>Flavobacteriia</taxon>
        <taxon>Flavobacteriales</taxon>
        <taxon>Crocinitomicaceae</taxon>
        <taxon>Brumimicrobium</taxon>
    </lineage>
</organism>
<feature type="transmembrane region" description="Helical" evidence="7">
    <location>
        <begin position="12"/>
        <end position="30"/>
    </location>
</feature>
<reference evidence="8 9" key="1">
    <citation type="submission" date="2018-05" db="EMBL/GenBank/DDBJ databases">
        <title>Brumimicrobium oceani sp. nov., isolated from coastal sediment.</title>
        <authorList>
            <person name="Kou Y."/>
        </authorList>
    </citation>
    <scope>NUCLEOTIDE SEQUENCE [LARGE SCALE GENOMIC DNA]</scope>
    <source>
        <strain evidence="8 9">C305</strain>
    </source>
</reference>
<dbReference type="Pfam" id="PF07681">
    <property type="entry name" value="DoxX"/>
    <property type="match status" value="1"/>
</dbReference>
<dbReference type="OrthoDB" id="9813193at2"/>
<feature type="transmembrane region" description="Helical" evidence="7">
    <location>
        <begin position="50"/>
        <end position="71"/>
    </location>
</feature>
<dbReference type="InterPro" id="IPR051907">
    <property type="entry name" value="DoxX-like_oxidoreductase"/>
</dbReference>
<evidence type="ECO:0000256" key="7">
    <source>
        <dbReference type="SAM" id="Phobius"/>
    </source>
</evidence>
<dbReference type="PANTHER" id="PTHR33452:SF1">
    <property type="entry name" value="INNER MEMBRANE PROTEIN YPHA-RELATED"/>
    <property type="match status" value="1"/>
</dbReference>
<dbReference type="Proteomes" id="UP000245370">
    <property type="component" value="Unassembled WGS sequence"/>
</dbReference>
<protein>
    <submittedName>
        <fullName evidence="8">DoxX family protein</fullName>
    </submittedName>
</protein>
<evidence type="ECO:0000313" key="9">
    <source>
        <dbReference type="Proteomes" id="UP000245370"/>
    </source>
</evidence>
<comment type="subcellular location">
    <subcellularLocation>
        <location evidence="1">Cell membrane</location>
        <topology evidence="1">Multi-pass membrane protein</topology>
    </subcellularLocation>
</comment>
<dbReference type="PANTHER" id="PTHR33452">
    <property type="entry name" value="OXIDOREDUCTASE CATD-RELATED"/>
    <property type="match status" value="1"/>
</dbReference>
<comment type="similarity">
    <text evidence="2">Belongs to the DoxX family.</text>
</comment>
<dbReference type="RefSeq" id="WP_109359760.1">
    <property type="nucleotide sequence ID" value="NZ_QFRJ01000007.1"/>
</dbReference>
<keyword evidence="5 7" id="KW-1133">Transmembrane helix</keyword>
<keyword evidence="3" id="KW-1003">Cell membrane</keyword>
<gene>
    <name evidence="8" type="ORF">DIT68_10505</name>
</gene>
<name>A0A2U2XC52_9FLAO</name>
<comment type="caution">
    <text evidence="8">The sequence shown here is derived from an EMBL/GenBank/DDBJ whole genome shotgun (WGS) entry which is preliminary data.</text>
</comment>
<evidence type="ECO:0000256" key="1">
    <source>
        <dbReference type="ARBA" id="ARBA00004651"/>
    </source>
</evidence>
<evidence type="ECO:0000256" key="5">
    <source>
        <dbReference type="ARBA" id="ARBA00022989"/>
    </source>
</evidence>
<evidence type="ECO:0000256" key="6">
    <source>
        <dbReference type="ARBA" id="ARBA00023136"/>
    </source>
</evidence>